<dbReference type="Gene3D" id="3.40.50.300">
    <property type="entry name" value="P-loop containing nucleotide triphosphate hydrolases"/>
    <property type="match status" value="2"/>
</dbReference>
<dbReference type="Pfam" id="PF01935">
    <property type="entry name" value="DUF87"/>
    <property type="match status" value="1"/>
</dbReference>
<dbReference type="RefSeq" id="WP_232175247.1">
    <property type="nucleotide sequence ID" value="NZ_JAJPWV010000001.1"/>
</dbReference>
<comment type="caution">
    <text evidence="2">The sequence shown here is derived from an EMBL/GenBank/DDBJ whole genome shotgun (WGS) entry which is preliminary data.</text>
</comment>
<keyword evidence="3" id="KW-1185">Reference proteome</keyword>
<dbReference type="EMBL" id="JAJPWV010000001">
    <property type="protein sequence ID" value="MCD8739369.1"/>
    <property type="molecule type" value="Genomic_DNA"/>
</dbReference>
<organism evidence="2 3">
    <name type="scientific">Mucilaginibacter roseus</name>
    <dbReference type="NCBI Taxonomy" id="1528868"/>
    <lineage>
        <taxon>Bacteria</taxon>
        <taxon>Pseudomonadati</taxon>
        <taxon>Bacteroidota</taxon>
        <taxon>Sphingobacteriia</taxon>
        <taxon>Sphingobacteriales</taxon>
        <taxon>Sphingobacteriaceae</taxon>
        <taxon>Mucilaginibacter</taxon>
    </lineage>
</organism>
<dbReference type="Proteomes" id="UP001199919">
    <property type="component" value="Unassembled WGS sequence"/>
</dbReference>
<protein>
    <submittedName>
        <fullName evidence="2">ATP-binding protein</fullName>
    </submittedName>
</protein>
<dbReference type="PANTHER" id="PTHR42957">
    <property type="entry name" value="HELICASE MJ1565-RELATED"/>
    <property type="match status" value="1"/>
</dbReference>
<evidence type="ECO:0000259" key="1">
    <source>
        <dbReference type="Pfam" id="PF01935"/>
    </source>
</evidence>
<dbReference type="InterPro" id="IPR008571">
    <property type="entry name" value="HerA-like"/>
</dbReference>
<accession>A0ABS8TWX3</accession>
<keyword evidence="2" id="KW-0067">ATP-binding</keyword>
<feature type="domain" description="Helicase HerA central" evidence="1">
    <location>
        <begin position="170"/>
        <end position="406"/>
    </location>
</feature>
<evidence type="ECO:0000313" key="3">
    <source>
        <dbReference type="Proteomes" id="UP001199919"/>
    </source>
</evidence>
<keyword evidence="2" id="KW-0547">Nucleotide-binding</keyword>
<evidence type="ECO:0000313" key="2">
    <source>
        <dbReference type="EMBL" id="MCD8739369.1"/>
    </source>
</evidence>
<dbReference type="InterPro" id="IPR027417">
    <property type="entry name" value="P-loop_NTPase"/>
</dbReference>
<gene>
    <name evidence="2" type="ORF">LT679_02035</name>
</gene>
<dbReference type="SUPFAM" id="SSF52540">
    <property type="entry name" value="P-loop containing nucleoside triphosphate hydrolases"/>
    <property type="match status" value="1"/>
</dbReference>
<dbReference type="InterPro" id="IPR002789">
    <property type="entry name" value="HerA_central"/>
</dbReference>
<dbReference type="GO" id="GO:0005524">
    <property type="term" value="F:ATP binding"/>
    <property type="evidence" value="ECO:0007669"/>
    <property type="project" value="UniProtKB-KW"/>
</dbReference>
<name>A0ABS8TWX3_9SPHI</name>
<sequence>MGDKRQDFGVLYGQRTTDDALLIYSSYEDSKASPQTGDFIVLTPRTEDGRKFLARVEAEVYDEDPIFRSQDKTLVAVHYARIAERELSERDKQKMFSYTYKVKILGTYTENGEDFTTAVRKLPTVSYHARHLTPKEFEDILNRANKDGIEIGKLCIGMDIMFKEDKKRWILFDINKLKEKRTMIFAQSGFGKTNLMKAMLYYMIADNTYGKLIFDLNGEYCFKGTRNYGLADIDEKFIKENLVLYSDKKLSANYNQKCVIGGKVRINMPTHLTIGDILNFGTGFSEVMKSFLLYLDASATQNFIKNIDDYVKNPQKLHKDFSDFFGDMKKDKNGNEVEDVSAKKTVLAIRKRISRLIDEGAGLHDANSKLVEDVFEALKKGKTVVIDLSLKDNMDSSIISTILVRKLFENNKEHLTSQDDDKIINTVICVEEAQNVLSEEFVRSNANPFVRVAKEGRKFSLGLIGITQRPSAISDEIRTQAENFFTFHLGNTDDIRALVRSNINFDGVISKFIQTETIRGNAYMVSADQSFALPLKVVNFDKLVHKKVYKAHQFPKELTDIIWKS</sequence>
<dbReference type="PANTHER" id="PTHR42957:SF1">
    <property type="entry name" value="HELICASE MJ1565-RELATED"/>
    <property type="match status" value="1"/>
</dbReference>
<reference evidence="2 3" key="1">
    <citation type="submission" date="2021-12" db="EMBL/GenBank/DDBJ databases">
        <title>Mucilaginibacter roseus genome.</title>
        <authorList>
            <person name="Ferreira J.R."/>
            <person name="Newman J.D."/>
        </authorList>
    </citation>
    <scope>NUCLEOTIDE SEQUENCE [LARGE SCALE GENOMIC DNA]</scope>
    <source>
        <strain evidence="2 3">LMG 28454</strain>
    </source>
</reference>
<proteinExistence type="predicted"/>